<dbReference type="CDD" id="cd03784">
    <property type="entry name" value="GT1_Gtf-like"/>
    <property type="match status" value="1"/>
</dbReference>
<dbReference type="GO" id="GO:0015020">
    <property type="term" value="F:glucuronosyltransferase activity"/>
    <property type="evidence" value="ECO:0007669"/>
    <property type="project" value="UniProtKB-EC"/>
</dbReference>
<reference evidence="6" key="1">
    <citation type="submission" date="2022-01" db="EMBL/GenBank/DDBJ databases">
        <authorList>
            <person name="King R."/>
        </authorList>
    </citation>
    <scope>NUCLEOTIDE SEQUENCE</scope>
</reference>
<dbReference type="OrthoDB" id="5835829at2759"/>
<evidence type="ECO:0000256" key="2">
    <source>
        <dbReference type="ARBA" id="ARBA00022676"/>
    </source>
</evidence>
<comment type="similarity">
    <text evidence="1 4">Belongs to the UDP-glycosyltransferase family.</text>
</comment>
<keyword evidence="7" id="KW-1185">Reference proteome</keyword>
<feature type="signal peptide" evidence="5">
    <location>
        <begin position="1"/>
        <end position="18"/>
    </location>
</feature>
<evidence type="ECO:0000256" key="4">
    <source>
        <dbReference type="RuleBase" id="RU003718"/>
    </source>
</evidence>
<evidence type="ECO:0000313" key="7">
    <source>
        <dbReference type="Proteomes" id="UP001153709"/>
    </source>
</evidence>
<dbReference type="PANTHER" id="PTHR48043:SF159">
    <property type="entry name" value="EG:EG0003.4 PROTEIN-RELATED"/>
    <property type="match status" value="1"/>
</dbReference>
<dbReference type="PANTHER" id="PTHR48043">
    <property type="entry name" value="EG:EG0003.4 PROTEIN-RELATED"/>
    <property type="match status" value="1"/>
</dbReference>
<gene>
    <name evidence="6" type="ORF">DIABBA_LOCUS8083</name>
</gene>
<dbReference type="AlphaFoldDB" id="A0A9N9T3J8"/>
<keyword evidence="2 4" id="KW-0328">Glycosyltransferase</keyword>
<dbReference type="FunFam" id="3.40.50.2000:FF:000050">
    <property type="entry name" value="UDP-glucuronosyltransferase"/>
    <property type="match status" value="1"/>
</dbReference>
<dbReference type="InterPro" id="IPR035595">
    <property type="entry name" value="UDP_glycos_trans_CS"/>
</dbReference>
<organism evidence="6 7">
    <name type="scientific">Diabrotica balteata</name>
    <name type="common">Banded cucumber beetle</name>
    <dbReference type="NCBI Taxonomy" id="107213"/>
    <lineage>
        <taxon>Eukaryota</taxon>
        <taxon>Metazoa</taxon>
        <taxon>Ecdysozoa</taxon>
        <taxon>Arthropoda</taxon>
        <taxon>Hexapoda</taxon>
        <taxon>Insecta</taxon>
        <taxon>Pterygota</taxon>
        <taxon>Neoptera</taxon>
        <taxon>Endopterygota</taxon>
        <taxon>Coleoptera</taxon>
        <taxon>Polyphaga</taxon>
        <taxon>Cucujiformia</taxon>
        <taxon>Chrysomeloidea</taxon>
        <taxon>Chrysomelidae</taxon>
        <taxon>Galerucinae</taxon>
        <taxon>Diabroticina</taxon>
        <taxon>Diabroticites</taxon>
        <taxon>Diabrotica</taxon>
    </lineage>
</organism>
<keyword evidence="5" id="KW-0732">Signal</keyword>
<evidence type="ECO:0000256" key="1">
    <source>
        <dbReference type="ARBA" id="ARBA00009995"/>
    </source>
</evidence>
<dbReference type="EMBL" id="OU898280">
    <property type="protein sequence ID" value="CAG9834818.1"/>
    <property type="molecule type" value="Genomic_DNA"/>
</dbReference>
<dbReference type="Gene3D" id="3.40.50.2000">
    <property type="entry name" value="Glycogen Phosphorylase B"/>
    <property type="match status" value="1"/>
</dbReference>
<evidence type="ECO:0000256" key="5">
    <source>
        <dbReference type="RuleBase" id="RU362059"/>
    </source>
</evidence>
<sequence>MKQLTLILLLAGLLVAESANILGIFVSQGKSQFILGERLLGELAKRGHNVTLLGKHVPEEKHENLHLIRVSLIEENPVDLISWETQNDFEHIKSMYDHWLQMTEGLFVEQPVKDLINSNSTFDMVIFEAFGTEAAMGFAKHFNASLVVFNSLPMNEWCSNFIGNVRLPSITPYSITQKTSTMTFYERLINTLHFLYDMYQKEYVYYPQQQTILKQNFGKEMDLYEVMTSTSFLLLNSHPLIAEPSLLTSAAVEIGGFHVSTRKLPNDIKKFLDDAKHGVVLISFGTNVNMEKFSNNTIESLLRAIQNLPQRFIWKFDSLQVPNKPDNLLVSKWLPQSDILAHPNVVAFVSHSGLISIIESIHHAVPLVVVPIFGDQHMNALRAVQNGIAVKIEFSKLDGETLVGGLQKILNDNQYQKNVKKISKMFRDRSVHPMDLAVHTIEYVLKYNPDRYFRSPALNLSWFQLYLLDIIFVVIVVIMLLIKVLKRDVRNKKVKAS</sequence>
<name>A0A9N9T3J8_DIABA</name>
<dbReference type="Pfam" id="PF00201">
    <property type="entry name" value="UDPGT"/>
    <property type="match status" value="1"/>
</dbReference>
<dbReference type="EC" id="2.4.1.17" evidence="5"/>
<accession>A0A9N9T3J8</accession>
<keyword evidence="5" id="KW-0812">Transmembrane</keyword>
<dbReference type="PROSITE" id="PS00375">
    <property type="entry name" value="UDPGT"/>
    <property type="match status" value="1"/>
</dbReference>
<dbReference type="SUPFAM" id="SSF53756">
    <property type="entry name" value="UDP-Glycosyltransferase/glycogen phosphorylase"/>
    <property type="match status" value="1"/>
</dbReference>
<proteinExistence type="inferred from homology"/>
<feature type="chain" id="PRO_5040533243" description="UDP-glucuronosyltransferase" evidence="5">
    <location>
        <begin position="19"/>
        <end position="497"/>
    </location>
</feature>
<dbReference type="Proteomes" id="UP001153709">
    <property type="component" value="Chromosome 5"/>
</dbReference>
<protein>
    <recommendedName>
        <fullName evidence="5">UDP-glucuronosyltransferase</fullName>
        <ecNumber evidence="5">2.4.1.17</ecNumber>
    </recommendedName>
</protein>
<dbReference type="GO" id="GO:0016020">
    <property type="term" value="C:membrane"/>
    <property type="evidence" value="ECO:0007669"/>
    <property type="project" value="UniProtKB-SubCell"/>
</dbReference>
<keyword evidence="5" id="KW-1133">Transmembrane helix</keyword>
<dbReference type="InterPro" id="IPR050271">
    <property type="entry name" value="UDP-glycosyltransferase"/>
</dbReference>
<dbReference type="InterPro" id="IPR002213">
    <property type="entry name" value="UDP_glucos_trans"/>
</dbReference>
<evidence type="ECO:0000256" key="3">
    <source>
        <dbReference type="ARBA" id="ARBA00022679"/>
    </source>
</evidence>
<evidence type="ECO:0000313" key="6">
    <source>
        <dbReference type="EMBL" id="CAG9834818.1"/>
    </source>
</evidence>
<comment type="catalytic activity">
    <reaction evidence="5">
        <text>glucuronate acceptor + UDP-alpha-D-glucuronate = acceptor beta-D-glucuronoside + UDP + H(+)</text>
        <dbReference type="Rhea" id="RHEA:21032"/>
        <dbReference type="ChEBI" id="CHEBI:15378"/>
        <dbReference type="ChEBI" id="CHEBI:58052"/>
        <dbReference type="ChEBI" id="CHEBI:58223"/>
        <dbReference type="ChEBI" id="CHEBI:132367"/>
        <dbReference type="ChEBI" id="CHEBI:132368"/>
        <dbReference type="EC" id="2.4.1.17"/>
    </reaction>
</comment>
<keyword evidence="5" id="KW-0472">Membrane</keyword>
<keyword evidence="3 4" id="KW-0808">Transferase</keyword>
<comment type="subcellular location">
    <subcellularLocation>
        <location evidence="5">Membrane</location>
        <topology evidence="5">Single-pass membrane protein</topology>
    </subcellularLocation>
</comment>
<feature type="transmembrane region" description="Helical" evidence="5">
    <location>
        <begin position="462"/>
        <end position="485"/>
    </location>
</feature>